<proteinExistence type="predicted"/>
<evidence type="ECO:0000313" key="10">
    <source>
        <dbReference type="Proteomes" id="UP000278807"/>
    </source>
</evidence>
<dbReference type="OrthoDB" id="6259124at2759"/>
<dbReference type="GO" id="GO:0016477">
    <property type="term" value="P:cell migration"/>
    <property type="evidence" value="ECO:0007669"/>
    <property type="project" value="TreeGrafter"/>
</dbReference>
<evidence type="ECO:0000256" key="7">
    <source>
        <dbReference type="SAM" id="Phobius"/>
    </source>
</evidence>
<keyword evidence="4 7" id="KW-0472">Membrane</keyword>
<evidence type="ECO:0000256" key="3">
    <source>
        <dbReference type="ARBA" id="ARBA00022837"/>
    </source>
</evidence>
<dbReference type="PROSITE" id="PS50268">
    <property type="entry name" value="CADHERIN_2"/>
    <property type="match status" value="1"/>
</dbReference>
<evidence type="ECO:0000256" key="6">
    <source>
        <dbReference type="SAM" id="MobiDB-lite"/>
    </source>
</evidence>
<keyword evidence="2" id="KW-0677">Repeat</keyword>
<dbReference type="PANTHER" id="PTHR24027:SF438">
    <property type="entry name" value="CADHERIN 23"/>
    <property type="match status" value="1"/>
</dbReference>
<sequence>MSSHATVGQEIAHLKAIDADSGLNGEIEYTIIKGNEHDFFALDSASGTLYLAKQLLNNPKPPIADHNETTQINMPTQNGSSPQSFILALKASDKGTTPRSNTTILKIDVIQNHRGDRSNSLNNPNKGTGRHTGNPIAGGGFGMIGDRDLIIITAMIVIALIISFVLIAAIVLLRCRQPRASRNNNGMHGRNSSGGERGRLVRRFEVLNCLGRAEGTFDGKNVQSNAFIITDTERNPNFEEHIHSPPYDSNNSKSIEFYGSIITLLMR</sequence>
<dbReference type="AlphaFoldDB" id="A0A0R3T1I6"/>
<evidence type="ECO:0000256" key="4">
    <source>
        <dbReference type="ARBA" id="ARBA00023136"/>
    </source>
</evidence>
<feature type="region of interest" description="Disordered" evidence="6">
    <location>
        <begin position="115"/>
        <end position="134"/>
    </location>
</feature>
<dbReference type="PANTHER" id="PTHR24027">
    <property type="entry name" value="CADHERIN-23"/>
    <property type="match status" value="1"/>
</dbReference>
<feature type="transmembrane region" description="Helical" evidence="7">
    <location>
        <begin position="149"/>
        <end position="173"/>
    </location>
</feature>
<reference evidence="11" key="1">
    <citation type="submission" date="2017-02" db="UniProtKB">
        <authorList>
            <consortium name="WormBaseParasite"/>
        </authorList>
    </citation>
    <scope>IDENTIFICATION</scope>
</reference>
<feature type="domain" description="Cadherin" evidence="8">
    <location>
        <begin position="1"/>
        <end position="126"/>
    </location>
</feature>
<evidence type="ECO:0000256" key="5">
    <source>
        <dbReference type="PROSITE-ProRule" id="PRU00043"/>
    </source>
</evidence>
<dbReference type="InterPro" id="IPR015919">
    <property type="entry name" value="Cadherin-like_sf"/>
</dbReference>
<reference evidence="9 10" key="2">
    <citation type="submission" date="2018-11" db="EMBL/GenBank/DDBJ databases">
        <authorList>
            <consortium name="Pathogen Informatics"/>
        </authorList>
    </citation>
    <scope>NUCLEOTIDE SEQUENCE [LARGE SCALE GENOMIC DNA]</scope>
</reference>
<keyword evidence="7" id="KW-1133">Transmembrane helix</keyword>
<dbReference type="CDD" id="cd11304">
    <property type="entry name" value="Cadherin_repeat"/>
    <property type="match status" value="1"/>
</dbReference>
<dbReference type="GO" id="GO:0016342">
    <property type="term" value="C:catenin complex"/>
    <property type="evidence" value="ECO:0007669"/>
    <property type="project" value="TreeGrafter"/>
</dbReference>
<dbReference type="InterPro" id="IPR002126">
    <property type="entry name" value="Cadherin-like_dom"/>
</dbReference>
<organism evidence="11">
    <name type="scientific">Rodentolepis nana</name>
    <name type="common">Dwarf tapeworm</name>
    <name type="synonym">Hymenolepis nana</name>
    <dbReference type="NCBI Taxonomy" id="102285"/>
    <lineage>
        <taxon>Eukaryota</taxon>
        <taxon>Metazoa</taxon>
        <taxon>Spiralia</taxon>
        <taxon>Lophotrochozoa</taxon>
        <taxon>Platyhelminthes</taxon>
        <taxon>Cestoda</taxon>
        <taxon>Eucestoda</taxon>
        <taxon>Cyclophyllidea</taxon>
        <taxon>Hymenolepididae</taxon>
        <taxon>Rodentolepis</taxon>
    </lineage>
</organism>
<name>A0A0R3T1I6_RODNA</name>
<gene>
    <name evidence="9" type="ORF">HNAJ_LOCUS738</name>
</gene>
<dbReference type="SUPFAM" id="SSF49313">
    <property type="entry name" value="Cadherin-like"/>
    <property type="match status" value="1"/>
</dbReference>
<evidence type="ECO:0000313" key="9">
    <source>
        <dbReference type="EMBL" id="VDN96597.1"/>
    </source>
</evidence>
<dbReference type="Proteomes" id="UP000278807">
    <property type="component" value="Unassembled WGS sequence"/>
</dbReference>
<keyword evidence="7" id="KW-0812">Transmembrane</keyword>
<accession>A0A0R3T1I6</accession>
<dbReference type="GO" id="GO:0008013">
    <property type="term" value="F:beta-catenin binding"/>
    <property type="evidence" value="ECO:0007669"/>
    <property type="project" value="TreeGrafter"/>
</dbReference>
<keyword evidence="3 5" id="KW-0106">Calcium</keyword>
<evidence type="ECO:0000313" key="11">
    <source>
        <dbReference type="WBParaSite" id="HNAJ_0000073801-mRNA-1"/>
    </source>
</evidence>
<dbReference type="GO" id="GO:0007156">
    <property type="term" value="P:homophilic cell adhesion via plasma membrane adhesion molecules"/>
    <property type="evidence" value="ECO:0007669"/>
    <property type="project" value="InterPro"/>
</dbReference>
<protein>
    <submittedName>
        <fullName evidence="11">Cadherin domain-containing protein</fullName>
    </submittedName>
</protein>
<dbReference type="EMBL" id="UZAE01000230">
    <property type="protein sequence ID" value="VDN96597.1"/>
    <property type="molecule type" value="Genomic_DNA"/>
</dbReference>
<keyword evidence="10" id="KW-1185">Reference proteome</keyword>
<evidence type="ECO:0000259" key="8">
    <source>
        <dbReference type="PROSITE" id="PS50268"/>
    </source>
</evidence>
<dbReference type="Gene3D" id="2.60.40.60">
    <property type="entry name" value="Cadherins"/>
    <property type="match status" value="1"/>
</dbReference>
<dbReference type="WBParaSite" id="HNAJ_0000073801-mRNA-1">
    <property type="protein sequence ID" value="HNAJ_0000073801-mRNA-1"/>
    <property type="gene ID" value="HNAJ_0000073801"/>
</dbReference>
<dbReference type="InterPro" id="IPR039808">
    <property type="entry name" value="Cadherin"/>
</dbReference>
<dbReference type="Pfam" id="PF00028">
    <property type="entry name" value="Cadherin"/>
    <property type="match status" value="1"/>
</dbReference>
<dbReference type="STRING" id="102285.A0A0R3T1I6"/>
<dbReference type="GO" id="GO:0045296">
    <property type="term" value="F:cadherin binding"/>
    <property type="evidence" value="ECO:0007669"/>
    <property type="project" value="TreeGrafter"/>
</dbReference>
<evidence type="ECO:0000256" key="1">
    <source>
        <dbReference type="ARBA" id="ARBA00004370"/>
    </source>
</evidence>
<dbReference type="GO" id="GO:0005509">
    <property type="term" value="F:calcium ion binding"/>
    <property type="evidence" value="ECO:0007669"/>
    <property type="project" value="UniProtKB-UniRule"/>
</dbReference>
<comment type="subcellular location">
    <subcellularLocation>
        <location evidence="1">Membrane</location>
    </subcellularLocation>
</comment>
<evidence type="ECO:0000256" key="2">
    <source>
        <dbReference type="ARBA" id="ARBA00022737"/>
    </source>
</evidence>